<proteinExistence type="predicted"/>
<dbReference type="InterPro" id="IPR011701">
    <property type="entry name" value="MFS"/>
</dbReference>
<dbReference type="PANTHER" id="PTHR11662">
    <property type="entry name" value="SOLUTE CARRIER FAMILY 17"/>
    <property type="match status" value="1"/>
</dbReference>
<feature type="transmembrane region" description="Helical" evidence="5">
    <location>
        <begin position="266"/>
        <end position="283"/>
    </location>
</feature>
<sequence length="418" mass="46377">MFRYFIIFCTFLLALLLYIDRICISVAKAPIVADLQLTEQQMGWVLSSFALGYALLQTPSGRLVDRFGPRRVLSGIVTFWSLLTALTGYAWNYVSLLIIRFAFGAGEAGAFPGMARATLSWIPMQERGLVTGINFSGSRFGAAFALPGAAWLIQAYGWRTAFLMLGVVGIGWAVAWWLLFRDDPQQHRLLSRPEKDHILAHRQQLEPVQLQTEPSDRVLQKPEVWFAMGQYFCSNFTFFFALTWLYPHIQEKFSLGAVDAGWLGSIPLLAGAFGNWFSGWLVDTLYRKGHVNSRVIPAAIGFFLSALGLLLSVWQESVGGAVFFLSIAIFGADMTLPPSWAFCLDIGKERAGEVSGTMNMAGNLGSFVTGLAFPYLKGWTGSVTPFFFVGAILNLLAAFLWLRNRRTQPTNMDVAINA</sequence>
<feature type="transmembrane region" description="Helical" evidence="5">
    <location>
        <begin position="356"/>
        <end position="376"/>
    </location>
</feature>
<organism evidence="7 8">
    <name type="scientific">Nibrella saemangeumensis</name>
    <dbReference type="NCBI Taxonomy" id="1084526"/>
    <lineage>
        <taxon>Bacteria</taxon>
        <taxon>Pseudomonadati</taxon>
        <taxon>Bacteroidota</taxon>
        <taxon>Cytophagia</taxon>
        <taxon>Cytophagales</taxon>
        <taxon>Spirosomataceae</taxon>
        <taxon>Nibrella</taxon>
    </lineage>
</organism>
<dbReference type="PANTHER" id="PTHR11662:SF399">
    <property type="entry name" value="FI19708P1-RELATED"/>
    <property type="match status" value="1"/>
</dbReference>
<feature type="transmembrane region" description="Helical" evidence="5">
    <location>
        <begin position="72"/>
        <end position="91"/>
    </location>
</feature>
<evidence type="ECO:0000256" key="5">
    <source>
        <dbReference type="SAM" id="Phobius"/>
    </source>
</evidence>
<evidence type="ECO:0000256" key="2">
    <source>
        <dbReference type="ARBA" id="ARBA00022692"/>
    </source>
</evidence>
<dbReference type="Pfam" id="PF07690">
    <property type="entry name" value="MFS_1"/>
    <property type="match status" value="1"/>
</dbReference>
<evidence type="ECO:0000313" key="8">
    <source>
        <dbReference type="Proteomes" id="UP001501175"/>
    </source>
</evidence>
<reference evidence="8" key="1">
    <citation type="journal article" date="2019" name="Int. J. Syst. Evol. Microbiol.">
        <title>The Global Catalogue of Microorganisms (GCM) 10K type strain sequencing project: providing services to taxonomists for standard genome sequencing and annotation.</title>
        <authorList>
            <consortium name="The Broad Institute Genomics Platform"/>
            <consortium name="The Broad Institute Genome Sequencing Center for Infectious Disease"/>
            <person name="Wu L."/>
            <person name="Ma J."/>
        </authorList>
    </citation>
    <scope>NUCLEOTIDE SEQUENCE [LARGE SCALE GENOMIC DNA]</scope>
    <source>
        <strain evidence="8">JCM 17927</strain>
    </source>
</reference>
<accession>A0ABP8NMY7</accession>
<feature type="transmembrane region" description="Helical" evidence="5">
    <location>
        <begin position="295"/>
        <end position="314"/>
    </location>
</feature>
<dbReference type="Proteomes" id="UP001501175">
    <property type="component" value="Unassembled WGS sequence"/>
</dbReference>
<name>A0ABP8NMY7_9BACT</name>
<dbReference type="InterPro" id="IPR036259">
    <property type="entry name" value="MFS_trans_sf"/>
</dbReference>
<keyword evidence="3 5" id="KW-1133">Transmembrane helix</keyword>
<evidence type="ECO:0000256" key="4">
    <source>
        <dbReference type="ARBA" id="ARBA00023136"/>
    </source>
</evidence>
<comment type="caution">
    <text evidence="7">The sequence shown here is derived from an EMBL/GenBank/DDBJ whole genome shotgun (WGS) entry which is preliminary data.</text>
</comment>
<feature type="transmembrane region" description="Helical" evidence="5">
    <location>
        <begin position="41"/>
        <end position="60"/>
    </location>
</feature>
<evidence type="ECO:0000259" key="6">
    <source>
        <dbReference type="PROSITE" id="PS50850"/>
    </source>
</evidence>
<protein>
    <submittedName>
        <fullName evidence="7">MFS transporter</fullName>
    </submittedName>
</protein>
<evidence type="ECO:0000313" key="7">
    <source>
        <dbReference type="EMBL" id="GAA4469550.1"/>
    </source>
</evidence>
<keyword evidence="8" id="KW-1185">Reference proteome</keyword>
<dbReference type="InterPro" id="IPR050382">
    <property type="entry name" value="MFS_Na/Anion_cotransporter"/>
</dbReference>
<feature type="transmembrane region" description="Helical" evidence="5">
    <location>
        <begin position="224"/>
        <end position="246"/>
    </location>
</feature>
<dbReference type="SUPFAM" id="SSF103473">
    <property type="entry name" value="MFS general substrate transporter"/>
    <property type="match status" value="1"/>
</dbReference>
<gene>
    <name evidence="7" type="ORF">GCM10023189_56730</name>
</gene>
<dbReference type="InterPro" id="IPR020846">
    <property type="entry name" value="MFS_dom"/>
</dbReference>
<dbReference type="EMBL" id="BAABHD010000084">
    <property type="protein sequence ID" value="GAA4469550.1"/>
    <property type="molecule type" value="Genomic_DNA"/>
</dbReference>
<feature type="transmembrane region" description="Helical" evidence="5">
    <location>
        <begin position="320"/>
        <end position="344"/>
    </location>
</feature>
<feature type="transmembrane region" description="Helical" evidence="5">
    <location>
        <begin position="162"/>
        <end position="180"/>
    </location>
</feature>
<feature type="transmembrane region" description="Helical" evidence="5">
    <location>
        <begin position="382"/>
        <end position="402"/>
    </location>
</feature>
<evidence type="ECO:0000256" key="1">
    <source>
        <dbReference type="ARBA" id="ARBA00004141"/>
    </source>
</evidence>
<feature type="domain" description="Major facilitator superfamily (MFS) profile" evidence="6">
    <location>
        <begin position="6"/>
        <end position="408"/>
    </location>
</feature>
<keyword evidence="2 5" id="KW-0812">Transmembrane</keyword>
<dbReference type="CDD" id="cd17319">
    <property type="entry name" value="MFS_ExuT_GudP_like"/>
    <property type="match status" value="1"/>
</dbReference>
<evidence type="ECO:0000256" key="3">
    <source>
        <dbReference type="ARBA" id="ARBA00022989"/>
    </source>
</evidence>
<keyword evidence="4 5" id="KW-0472">Membrane</keyword>
<dbReference type="RefSeq" id="WP_345249575.1">
    <property type="nucleotide sequence ID" value="NZ_BAABHD010000084.1"/>
</dbReference>
<dbReference type="Gene3D" id="1.20.1250.20">
    <property type="entry name" value="MFS general substrate transporter like domains"/>
    <property type="match status" value="2"/>
</dbReference>
<dbReference type="PROSITE" id="PS50850">
    <property type="entry name" value="MFS"/>
    <property type="match status" value="1"/>
</dbReference>
<comment type="subcellular location">
    <subcellularLocation>
        <location evidence="1">Membrane</location>
        <topology evidence="1">Multi-pass membrane protein</topology>
    </subcellularLocation>
</comment>